<dbReference type="Proteomes" id="UP001268819">
    <property type="component" value="Unassembled WGS sequence"/>
</dbReference>
<keyword evidence="2" id="KW-1185">Reference proteome</keyword>
<dbReference type="EMBL" id="JAVDSG010000001">
    <property type="protein sequence ID" value="MDR6598540.1"/>
    <property type="molecule type" value="Genomic_DNA"/>
</dbReference>
<comment type="caution">
    <text evidence="1">The sequence shown here is derived from an EMBL/GenBank/DDBJ whole genome shotgun (WGS) entry which is preliminary data.</text>
</comment>
<gene>
    <name evidence="1" type="ORF">J2S66_006924</name>
</gene>
<protein>
    <submittedName>
        <fullName evidence="1">Uncharacterized protein</fullName>
    </submittedName>
</protein>
<evidence type="ECO:0000313" key="2">
    <source>
        <dbReference type="Proteomes" id="UP001268819"/>
    </source>
</evidence>
<name>A0ABU1Q6M4_9PSEU</name>
<accession>A0ABU1Q6M4</accession>
<sequence>MSDPVVRWSTGRDSLADVVVCAAADVDGREVTAFLREVNPFAALLVAVSPALVVVRTEFDDVVELRPAGVPARCLGHAGAVLSAARSFYAWHVSRLDLRALARRGLPVWCGRHREVRSAVACGWLEVAAGPFEPLGDLGRS</sequence>
<evidence type="ECO:0000313" key="1">
    <source>
        <dbReference type="EMBL" id="MDR6598540.1"/>
    </source>
</evidence>
<proteinExistence type="predicted"/>
<dbReference type="RefSeq" id="WP_310313309.1">
    <property type="nucleotide sequence ID" value="NZ_BAAAXB010000001.1"/>
</dbReference>
<organism evidence="1 2">
    <name type="scientific">Saccharothrix longispora</name>
    <dbReference type="NCBI Taxonomy" id="33920"/>
    <lineage>
        <taxon>Bacteria</taxon>
        <taxon>Bacillati</taxon>
        <taxon>Actinomycetota</taxon>
        <taxon>Actinomycetes</taxon>
        <taxon>Pseudonocardiales</taxon>
        <taxon>Pseudonocardiaceae</taxon>
        <taxon>Saccharothrix</taxon>
    </lineage>
</organism>
<reference evidence="1 2" key="1">
    <citation type="submission" date="2023-07" db="EMBL/GenBank/DDBJ databases">
        <title>Sequencing the genomes of 1000 actinobacteria strains.</title>
        <authorList>
            <person name="Klenk H.-P."/>
        </authorList>
    </citation>
    <scope>NUCLEOTIDE SEQUENCE [LARGE SCALE GENOMIC DNA]</scope>
    <source>
        <strain evidence="1 2">DSM 43749</strain>
    </source>
</reference>